<gene>
    <name evidence="1" type="ORF">GCM10010911_22780</name>
</gene>
<dbReference type="GO" id="GO:0008081">
    <property type="term" value="F:phosphoric diester hydrolase activity"/>
    <property type="evidence" value="ECO:0007669"/>
    <property type="project" value="InterPro"/>
</dbReference>
<reference evidence="1" key="1">
    <citation type="journal article" date="2014" name="Int. J. Syst. Evol. Microbiol.">
        <title>Complete genome sequence of Corynebacterium casei LMG S-19264T (=DSM 44701T), isolated from a smear-ripened cheese.</title>
        <authorList>
            <consortium name="US DOE Joint Genome Institute (JGI-PGF)"/>
            <person name="Walter F."/>
            <person name="Albersmeier A."/>
            <person name="Kalinowski J."/>
            <person name="Ruckert C."/>
        </authorList>
    </citation>
    <scope>NUCLEOTIDE SEQUENCE</scope>
    <source>
        <strain evidence="1">CGMCC 1.15178</strain>
    </source>
</reference>
<dbReference type="EMBL" id="BMHP01000002">
    <property type="protein sequence ID" value="GGD64466.1"/>
    <property type="molecule type" value="Genomic_DNA"/>
</dbReference>
<dbReference type="Gene3D" id="3.20.20.190">
    <property type="entry name" value="Phosphatidylinositol (PI) phosphodiesterase"/>
    <property type="match status" value="1"/>
</dbReference>
<sequence length="83" mass="9591">MYPGLEQAVSDVVRKAGMLEQVYVISFDHFSIARLRELDMDIPLGLVFHGSMPHFFPFMKEIDATYLCVRLSFLTESYARTIE</sequence>
<dbReference type="GO" id="GO:0006629">
    <property type="term" value="P:lipid metabolic process"/>
    <property type="evidence" value="ECO:0007669"/>
    <property type="project" value="InterPro"/>
</dbReference>
<organism evidence="1 2">
    <name type="scientific">Paenibacillus nasutitermitis</name>
    <dbReference type="NCBI Taxonomy" id="1652958"/>
    <lineage>
        <taxon>Bacteria</taxon>
        <taxon>Bacillati</taxon>
        <taxon>Bacillota</taxon>
        <taxon>Bacilli</taxon>
        <taxon>Bacillales</taxon>
        <taxon>Paenibacillaceae</taxon>
        <taxon>Paenibacillus</taxon>
    </lineage>
</organism>
<dbReference type="SUPFAM" id="SSF51695">
    <property type="entry name" value="PLC-like phosphodiesterases"/>
    <property type="match status" value="1"/>
</dbReference>
<proteinExistence type="predicted"/>
<evidence type="ECO:0000313" key="1">
    <source>
        <dbReference type="EMBL" id="GGD64466.1"/>
    </source>
</evidence>
<name>A0A916YWF0_9BACL</name>
<comment type="caution">
    <text evidence="1">The sequence shown here is derived from an EMBL/GenBank/DDBJ whole genome shotgun (WGS) entry which is preliminary data.</text>
</comment>
<keyword evidence="2" id="KW-1185">Reference proteome</keyword>
<reference evidence="1" key="2">
    <citation type="submission" date="2020-09" db="EMBL/GenBank/DDBJ databases">
        <authorList>
            <person name="Sun Q."/>
            <person name="Zhou Y."/>
        </authorList>
    </citation>
    <scope>NUCLEOTIDE SEQUENCE</scope>
    <source>
        <strain evidence="1">CGMCC 1.15178</strain>
    </source>
</reference>
<dbReference type="InterPro" id="IPR017946">
    <property type="entry name" value="PLC-like_Pdiesterase_TIM-brl"/>
</dbReference>
<dbReference type="AlphaFoldDB" id="A0A916YWF0"/>
<protein>
    <submittedName>
        <fullName evidence="1">Uncharacterized protein</fullName>
    </submittedName>
</protein>
<evidence type="ECO:0000313" key="2">
    <source>
        <dbReference type="Proteomes" id="UP000612456"/>
    </source>
</evidence>
<dbReference type="Proteomes" id="UP000612456">
    <property type="component" value="Unassembled WGS sequence"/>
</dbReference>
<accession>A0A916YWF0</accession>